<evidence type="ECO:0000313" key="1">
    <source>
        <dbReference type="EMBL" id="WOJ93037.1"/>
    </source>
</evidence>
<dbReference type="RefSeq" id="WP_407347698.1">
    <property type="nucleotide sequence ID" value="NZ_CP136864.1"/>
</dbReference>
<keyword evidence="2" id="KW-1185">Reference proteome</keyword>
<protein>
    <submittedName>
        <fullName evidence="1">DUF2288 domain-containing protein</fullName>
    </submittedName>
</protein>
<dbReference type="Proteomes" id="UP001626537">
    <property type="component" value="Chromosome"/>
</dbReference>
<proteinExistence type="predicted"/>
<reference evidence="1 2" key="1">
    <citation type="submission" date="2023-10" db="EMBL/GenBank/DDBJ databases">
        <title>Two novel species belonging to the OM43/NOR5 clade.</title>
        <authorList>
            <person name="Park M."/>
        </authorList>
    </citation>
    <scope>NUCLEOTIDE SEQUENCE [LARGE SCALE GENOMIC DNA]</scope>
    <source>
        <strain evidence="1 2">IMCC43200</strain>
    </source>
</reference>
<evidence type="ECO:0000313" key="2">
    <source>
        <dbReference type="Proteomes" id="UP001626537"/>
    </source>
</evidence>
<accession>A0ABZ0I0L2</accession>
<name>A0ABZ0I0L2_9GAMM</name>
<gene>
    <name evidence="1" type="ORF">R0135_14800</name>
</gene>
<dbReference type="Pfam" id="PF10052">
    <property type="entry name" value="DUF2288"/>
    <property type="match status" value="1"/>
</dbReference>
<dbReference type="InterPro" id="IPR018741">
    <property type="entry name" value="DUF2288"/>
</dbReference>
<organism evidence="1 2">
    <name type="scientific">Congregibacter variabilis</name>
    <dbReference type="NCBI Taxonomy" id="3081200"/>
    <lineage>
        <taxon>Bacteria</taxon>
        <taxon>Pseudomonadati</taxon>
        <taxon>Pseudomonadota</taxon>
        <taxon>Gammaproteobacteria</taxon>
        <taxon>Cellvibrionales</taxon>
        <taxon>Halieaceae</taxon>
        <taxon>Congregibacter</taxon>
    </lineage>
</organism>
<sequence length="104" mass="11779">MADESQQDQRRADFLAQTAQIAFTELQRYFAAGRLVKVSDGLDLVEVAVQLSQDNAKQFEQWLEQGKLDGVNDEQATLWLSENRVLWAVVADPWVLVQERNSAA</sequence>
<dbReference type="EMBL" id="CP136864">
    <property type="protein sequence ID" value="WOJ93037.1"/>
    <property type="molecule type" value="Genomic_DNA"/>
</dbReference>